<accession>A0ABY6IGJ6</accession>
<name>A0ABY6IGJ6_STRPE</name>
<organism evidence="5 6">
    <name type="scientific">Streptomyces peucetius</name>
    <dbReference type="NCBI Taxonomy" id="1950"/>
    <lineage>
        <taxon>Bacteria</taxon>
        <taxon>Bacillati</taxon>
        <taxon>Actinomycetota</taxon>
        <taxon>Actinomycetes</taxon>
        <taxon>Kitasatosporales</taxon>
        <taxon>Streptomycetaceae</taxon>
        <taxon>Streptomyces</taxon>
    </lineage>
</organism>
<dbReference type="Pfam" id="PF00196">
    <property type="entry name" value="GerE"/>
    <property type="match status" value="1"/>
</dbReference>
<dbReference type="SUPFAM" id="SSF48452">
    <property type="entry name" value="TPR-like"/>
    <property type="match status" value="3"/>
</dbReference>
<evidence type="ECO:0000313" key="5">
    <source>
        <dbReference type="EMBL" id="UYQ65874.1"/>
    </source>
</evidence>
<evidence type="ECO:0000256" key="3">
    <source>
        <dbReference type="ARBA" id="ARBA00023163"/>
    </source>
</evidence>
<proteinExistence type="predicted"/>
<dbReference type="SUPFAM" id="SSF46894">
    <property type="entry name" value="C-terminal effector domain of the bipartite response regulators"/>
    <property type="match status" value="1"/>
</dbReference>
<dbReference type="PROSITE" id="PS50043">
    <property type="entry name" value="HTH_LUXR_2"/>
    <property type="match status" value="1"/>
</dbReference>
<feature type="domain" description="HTH luxR-type" evidence="4">
    <location>
        <begin position="496"/>
        <end position="561"/>
    </location>
</feature>
<dbReference type="Gene3D" id="1.10.10.10">
    <property type="entry name" value="Winged helix-like DNA-binding domain superfamily/Winged helix DNA-binding domain"/>
    <property type="match status" value="1"/>
</dbReference>
<evidence type="ECO:0000313" key="6">
    <source>
        <dbReference type="Proteomes" id="UP001163878"/>
    </source>
</evidence>
<dbReference type="CDD" id="cd06170">
    <property type="entry name" value="LuxR_C_like"/>
    <property type="match status" value="1"/>
</dbReference>
<dbReference type="InterPro" id="IPR016032">
    <property type="entry name" value="Sig_transdc_resp-reg_C-effctor"/>
</dbReference>
<dbReference type="RefSeq" id="WP_264249188.1">
    <property type="nucleotide sequence ID" value="NZ_CP107567.1"/>
</dbReference>
<gene>
    <name evidence="5" type="ORF">OGH68_33415</name>
</gene>
<evidence type="ECO:0000259" key="4">
    <source>
        <dbReference type="PROSITE" id="PS50043"/>
    </source>
</evidence>
<keyword evidence="1" id="KW-0805">Transcription regulation</keyword>
<keyword evidence="3" id="KW-0804">Transcription</keyword>
<dbReference type="PANTHER" id="PTHR44688">
    <property type="entry name" value="DNA-BINDING TRANSCRIPTIONAL ACTIVATOR DEVR_DOSR"/>
    <property type="match status" value="1"/>
</dbReference>
<keyword evidence="2" id="KW-0238">DNA-binding</keyword>
<dbReference type="Gene3D" id="1.25.40.10">
    <property type="entry name" value="Tetratricopeptide repeat domain"/>
    <property type="match status" value="2"/>
</dbReference>
<evidence type="ECO:0000256" key="1">
    <source>
        <dbReference type="ARBA" id="ARBA00023015"/>
    </source>
</evidence>
<keyword evidence="6" id="KW-1185">Reference proteome</keyword>
<dbReference type="SMART" id="SM00421">
    <property type="entry name" value="HTH_LUXR"/>
    <property type="match status" value="1"/>
</dbReference>
<dbReference type="EMBL" id="CP107567">
    <property type="protein sequence ID" value="UYQ65874.1"/>
    <property type="molecule type" value="Genomic_DNA"/>
</dbReference>
<reference evidence="5" key="1">
    <citation type="submission" date="2022-10" db="EMBL/GenBank/DDBJ databases">
        <title>Cytochrome P450 Catalyzes Benzene Ring Formation in the Biosynthesis of Trialkyl-Substituted Aromatic Polyketides.</title>
        <authorList>
            <person name="Zhao E."/>
            <person name="Ge H."/>
        </authorList>
    </citation>
    <scope>NUCLEOTIDE SEQUENCE</scope>
    <source>
        <strain evidence="5">NA0869</strain>
    </source>
</reference>
<protein>
    <submittedName>
        <fullName evidence="5">Helix-turn-helix transcriptional regulator</fullName>
    </submittedName>
</protein>
<sequence length="563" mass="59661">MAERSAAQRAAAAKGAVADARPLDEGREAFRGRAWAEAYDRLAAADAREPLPASDVDLLARAAYLTGREDRALELWERAHFALGEAGAVGPAARCAFWIGMTLARLGHHERAGGWFGRAARLLDEAGGDHVERGYLLLPAGLRAMGAGDHGAARAAFAEATRIADRFGDLDLVALGRLGQGQALIGGGDCVGGRALLDEAMVAVTSGEVSPITAGIVYCAVIIACRDTFDVHRASEWTAALSRWCASQPDLRPYRGQCMVHRSEIMQLHGEWADALAEAQQACTHMDTPAGDPAAGMAHYQRAELLRLRGAFGRAEDAYRQADRWGHPPQPGLALLRLAQGRTDDALAAVRRVAAEAEHDPVRRSRVLAAYAEIALAAGDTDAARDAARALATAADDLAAPYLRAVAAGARGAVLLAGGDPEGAGEALRGAWAAWQELEVPYEGARVRVLMAEAYRALGDHDSAEMALDAARAVFERLGAVPQLARVDRLSRRATGHRLPGGLTPREAEVLKLVAAGATNREIAAALVISEKTVARHLNNMFHKLDVGSRAAATAYAYEHDLA</sequence>
<dbReference type="InterPro" id="IPR036388">
    <property type="entry name" value="WH-like_DNA-bd_sf"/>
</dbReference>
<dbReference type="PROSITE" id="PS00622">
    <property type="entry name" value="HTH_LUXR_1"/>
    <property type="match status" value="1"/>
</dbReference>
<evidence type="ECO:0000256" key="2">
    <source>
        <dbReference type="ARBA" id="ARBA00023125"/>
    </source>
</evidence>
<dbReference type="InterPro" id="IPR000792">
    <property type="entry name" value="Tscrpt_reg_LuxR_C"/>
</dbReference>
<dbReference type="PRINTS" id="PR00038">
    <property type="entry name" value="HTHLUXR"/>
</dbReference>
<dbReference type="Proteomes" id="UP001163878">
    <property type="component" value="Chromosome"/>
</dbReference>
<dbReference type="InterPro" id="IPR011990">
    <property type="entry name" value="TPR-like_helical_dom_sf"/>
</dbReference>
<dbReference type="PANTHER" id="PTHR44688:SF16">
    <property type="entry name" value="DNA-BINDING TRANSCRIPTIONAL ACTIVATOR DEVR_DOSR"/>
    <property type="match status" value="1"/>
</dbReference>